<dbReference type="PANTHER" id="PTHR47506:SF3">
    <property type="entry name" value="HTH-TYPE TRANSCRIPTIONAL REGULATOR LMRA"/>
    <property type="match status" value="1"/>
</dbReference>
<dbReference type="InterPro" id="IPR001647">
    <property type="entry name" value="HTH_TetR"/>
</dbReference>
<dbReference type="Pfam" id="PF21993">
    <property type="entry name" value="TetR_C_13_2"/>
    <property type="match status" value="1"/>
</dbReference>
<evidence type="ECO:0000256" key="4">
    <source>
        <dbReference type="PROSITE-ProRule" id="PRU00335"/>
    </source>
</evidence>
<evidence type="ECO:0000256" key="3">
    <source>
        <dbReference type="ARBA" id="ARBA00023163"/>
    </source>
</evidence>
<feature type="DNA-binding region" description="H-T-H motif" evidence="4">
    <location>
        <begin position="26"/>
        <end position="45"/>
    </location>
</feature>
<evidence type="ECO:0000313" key="7">
    <source>
        <dbReference type="Proteomes" id="UP001596072"/>
    </source>
</evidence>
<evidence type="ECO:0000256" key="2">
    <source>
        <dbReference type="ARBA" id="ARBA00023125"/>
    </source>
</evidence>
<protein>
    <submittedName>
        <fullName evidence="6">TetR/AcrR family transcriptional regulator</fullName>
    </submittedName>
</protein>
<dbReference type="Proteomes" id="UP001596072">
    <property type="component" value="Unassembled WGS sequence"/>
</dbReference>
<comment type="caution">
    <text evidence="6">The sequence shown here is derived from an EMBL/GenBank/DDBJ whole genome shotgun (WGS) entry which is preliminary data.</text>
</comment>
<feature type="domain" description="HTH tetR-type" evidence="5">
    <location>
        <begin position="3"/>
        <end position="63"/>
    </location>
</feature>
<dbReference type="PROSITE" id="PS50977">
    <property type="entry name" value="HTH_TETR_2"/>
    <property type="match status" value="1"/>
</dbReference>
<dbReference type="InterPro" id="IPR054156">
    <property type="entry name" value="YxaF_TetR_C"/>
</dbReference>
<dbReference type="PANTHER" id="PTHR47506">
    <property type="entry name" value="TRANSCRIPTIONAL REGULATORY PROTEIN"/>
    <property type="match status" value="1"/>
</dbReference>
<keyword evidence="2 4" id="KW-0238">DNA-binding</keyword>
<keyword evidence="3" id="KW-0804">Transcription</keyword>
<organism evidence="6 7">
    <name type="scientific">Nocardioides vastitatis</name>
    <dbReference type="NCBI Taxonomy" id="2568655"/>
    <lineage>
        <taxon>Bacteria</taxon>
        <taxon>Bacillati</taxon>
        <taxon>Actinomycetota</taxon>
        <taxon>Actinomycetes</taxon>
        <taxon>Propionibacteriales</taxon>
        <taxon>Nocardioidaceae</taxon>
        <taxon>Nocardioides</taxon>
    </lineage>
</organism>
<accession>A0ABW0ZDP9</accession>
<evidence type="ECO:0000256" key="1">
    <source>
        <dbReference type="ARBA" id="ARBA00023015"/>
    </source>
</evidence>
<name>A0ABW0ZDP9_9ACTN</name>
<dbReference type="SUPFAM" id="SSF48498">
    <property type="entry name" value="Tetracyclin repressor-like, C-terminal domain"/>
    <property type="match status" value="1"/>
</dbReference>
<dbReference type="Gene3D" id="1.10.357.10">
    <property type="entry name" value="Tetracycline Repressor, domain 2"/>
    <property type="match status" value="1"/>
</dbReference>
<keyword evidence="7" id="KW-1185">Reference proteome</keyword>
<dbReference type="RefSeq" id="WP_136435616.1">
    <property type="nucleotide sequence ID" value="NZ_JBHSNS010000001.1"/>
</dbReference>
<keyword evidence="1" id="KW-0805">Transcription regulation</keyword>
<dbReference type="InterPro" id="IPR036271">
    <property type="entry name" value="Tet_transcr_reg_TetR-rel_C_sf"/>
</dbReference>
<dbReference type="Pfam" id="PF00440">
    <property type="entry name" value="TetR_N"/>
    <property type="match status" value="1"/>
</dbReference>
<proteinExistence type="predicted"/>
<evidence type="ECO:0000313" key="6">
    <source>
        <dbReference type="EMBL" id="MFC5728182.1"/>
    </source>
</evidence>
<sequence>MARDTRSRMVVGAARMVGTRGPGATSLRDLAKEAGVPLGSTYHHFPGGKQQLVDESVRFLGERVTRLIESSREGGVDGALDALVAQWRTVLEESGFRTGCAVLAVATEDDPELRQTATDVFSMWQDRLVAVLVDAGTSADHAPRLARTVIAALEGGVALCRAERSMRPLEDVSEELRAMIRASAAR</sequence>
<evidence type="ECO:0000259" key="5">
    <source>
        <dbReference type="PROSITE" id="PS50977"/>
    </source>
</evidence>
<reference evidence="7" key="1">
    <citation type="journal article" date="2019" name="Int. J. Syst. Evol. Microbiol.">
        <title>The Global Catalogue of Microorganisms (GCM) 10K type strain sequencing project: providing services to taxonomists for standard genome sequencing and annotation.</title>
        <authorList>
            <consortium name="The Broad Institute Genomics Platform"/>
            <consortium name="The Broad Institute Genome Sequencing Center for Infectious Disease"/>
            <person name="Wu L."/>
            <person name="Ma J."/>
        </authorList>
    </citation>
    <scope>NUCLEOTIDE SEQUENCE [LARGE SCALE GENOMIC DNA]</scope>
    <source>
        <strain evidence="7">YIM 94188</strain>
    </source>
</reference>
<dbReference type="InterPro" id="IPR009057">
    <property type="entry name" value="Homeodomain-like_sf"/>
</dbReference>
<gene>
    <name evidence="6" type="ORF">ACFPQB_04585</name>
</gene>
<dbReference type="EMBL" id="JBHSNS010000001">
    <property type="protein sequence ID" value="MFC5728182.1"/>
    <property type="molecule type" value="Genomic_DNA"/>
</dbReference>
<dbReference type="SUPFAM" id="SSF46689">
    <property type="entry name" value="Homeodomain-like"/>
    <property type="match status" value="1"/>
</dbReference>